<feature type="domain" description="Fe2OG dioxygenase" evidence="1">
    <location>
        <begin position="92"/>
        <end position="191"/>
    </location>
</feature>
<accession>A0A3G4ZPA2</accession>
<organism evidence="2">
    <name type="scientific">Terrestrivirus sp</name>
    <dbReference type="NCBI Taxonomy" id="2487775"/>
    <lineage>
        <taxon>Viruses</taxon>
        <taxon>Varidnaviria</taxon>
        <taxon>Bamfordvirae</taxon>
        <taxon>Nucleocytoviricota</taxon>
        <taxon>Megaviricetes</taxon>
        <taxon>Imitervirales</taxon>
        <taxon>Mimiviridae</taxon>
        <taxon>Klosneuvirinae</taxon>
    </lineage>
</organism>
<dbReference type="GO" id="GO:0032451">
    <property type="term" value="F:demethylase activity"/>
    <property type="evidence" value="ECO:0007669"/>
    <property type="project" value="TreeGrafter"/>
</dbReference>
<evidence type="ECO:0000259" key="1">
    <source>
        <dbReference type="PROSITE" id="PS51471"/>
    </source>
</evidence>
<evidence type="ECO:0000313" key="2">
    <source>
        <dbReference type="EMBL" id="AYV76722.1"/>
    </source>
</evidence>
<dbReference type="PANTHER" id="PTHR12463">
    <property type="entry name" value="OXYGENASE-RELATED"/>
    <property type="match status" value="1"/>
</dbReference>
<dbReference type="PROSITE" id="PS51471">
    <property type="entry name" value="FE2OG_OXY"/>
    <property type="match status" value="1"/>
</dbReference>
<gene>
    <name evidence="2" type="ORF">Terrestrivirus12_25</name>
</gene>
<dbReference type="InterPro" id="IPR005123">
    <property type="entry name" value="Oxoglu/Fe-dep_dioxygenase_dom"/>
</dbReference>
<dbReference type="Gene3D" id="2.60.120.590">
    <property type="entry name" value="Alpha-ketoglutarate-dependent dioxygenase AlkB-like"/>
    <property type="match status" value="1"/>
</dbReference>
<dbReference type="InterPro" id="IPR037151">
    <property type="entry name" value="AlkB-like_sf"/>
</dbReference>
<dbReference type="SUPFAM" id="SSF51197">
    <property type="entry name" value="Clavaminate synthase-like"/>
    <property type="match status" value="1"/>
</dbReference>
<keyword evidence="2" id="KW-0223">Dioxygenase</keyword>
<reference evidence="2" key="1">
    <citation type="submission" date="2018-10" db="EMBL/GenBank/DDBJ databases">
        <title>Hidden diversity of soil giant viruses.</title>
        <authorList>
            <person name="Schulz F."/>
            <person name="Alteio L."/>
            <person name="Goudeau D."/>
            <person name="Ryan E.M."/>
            <person name="Malmstrom R.R."/>
            <person name="Blanchard J."/>
            <person name="Woyke T."/>
        </authorList>
    </citation>
    <scope>NUCLEOTIDE SEQUENCE</scope>
    <source>
        <strain evidence="2">TEV1</strain>
    </source>
</reference>
<sequence length="191" mass="21989">MEINGINGLHLYRNLLSHQQSIDTIQKLDGEKWVPLSLNKKSRKVQHYGFYYNYTTYNINEKAPDMPNFIITLRDLLTTKCKELGLIDDTYVFNQCIVNNYECGEGISPHTDLDKFGPVIGCFTLGSGALMKFTKGDMCVDLYTEDRSLYIMSGEARSIWKHQMPQQSYDTIDGIKIKRGRRISVTFRNVP</sequence>
<dbReference type="InterPro" id="IPR027450">
    <property type="entry name" value="AlkB-like"/>
</dbReference>
<dbReference type="GO" id="GO:0070988">
    <property type="term" value="P:demethylation"/>
    <property type="evidence" value="ECO:0007669"/>
    <property type="project" value="InterPro"/>
</dbReference>
<protein>
    <submittedName>
        <fullName evidence="2">Alpha-ketoglutarate-dependent dioxygenase AlkB</fullName>
    </submittedName>
</protein>
<dbReference type="GO" id="GO:0051213">
    <property type="term" value="F:dioxygenase activity"/>
    <property type="evidence" value="ECO:0007669"/>
    <property type="project" value="UniProtKB-KW"/>
</dbReference>
<name>A0A3G4ZPA2_9VIRU</name>
<dbReference type="InterPro" id="IPR032857">
    <property type="entry name" value="ALKBH4"/>
</dbReference>
<keyword evidence="2" id="KW-0560">Oxidoreductase</keyword>
<proteinExistence type="predicted"/>
<dbReference type="PANTHER" id="PTHR12463:SF1">
    <property type="entry name" value="2-OXOGLUTARATE AND FE-DEPENDENT OXYGENASE FAMILY PROTEIN"/>
    <property type="match status" value="1"/>
</dbReference>
<dbReference type="Pfam" id="PF13532">
    <property type="entry name" value="2OG-FeII_Oxy_2"/>
    <property type="match status" value="1"/>
</dbReference>
<dbReference type="EMBL" id="MK071990">
    <property type="protein sequence ID" value="AYV76722.1"/>
    <property type="molecule type" value="Genomic_DNA"/>
</dbReference>